<gene>
    <name evidence="6" type="ORF">ACFQZU_15625</name>
</gene>
<evidence type="ECO:0000256" key="3">
    <source>
        <dbReference type="ARBA" id="ARBA00023268"/>
    </source>
</evidence>
<dbReference type="Pfam" id="PF08990">
    <property type="entry name" value="Docking"/>
    <property type="match status" value="1"/>
</dbReference>
<dbReference type="CDD" id="cd00833">
    <property type="entry name" value="PKS"/>
    <property type="match status" value="1"/>
</dbReference>
<dbReference type="PANTHER" id="PTHR43775">
    <property type="entry name" value="FATTY ACID SYNTHASE"/>
    <property type="match status" value="1"/>
</dbReference>
<dbReference type="SUPFAM" id="SSF53901">
    <property type="entry name" value="Thiolase-like"/>
    <property type="match status" value="1"/>
</dbReference>
<dbReference type="SMART" id="SM00825">
    <property type="entry name" value="PKS_KS"/>
    <property type="match status" value="1"/>
</dbReference>
<name>A0ABW3BI68_9ACTN</name>
<dbReference type="PANTHER" id="PTHR43775:SF51">
    <property type="entry name" value="INACTIVE PHENOLPHTHIOCEROL SYNTHESIS POLYKETIDE SYNTHASE TYPE I PKS1-RELATED"/>
    <property type="match status" value="1"/>
</dbReference>
<dbReference type="InterPro" id="IPR020841">
    <property type="entry name" value="PKS_Beta-ketoAc_synthase_dom"/>
</dbReference>
<feature type="domain" description="Ketosynthase family 3 (KS3)" evidence="5">
    <location>
        <begin position="32"/>
        <end position="342"/>
    </location>
</feature>
<evidence type="ECO:0000256" key="2">
    <source>
        <dbReference type="ARBA" id="ARBA00022679"/>
    </source>
</evidence>
<keyword evidence="2" id="KW-0808">Transferase</keyword>
<sequence length="342" mass="36042">MSEEKLRNYLKKVTADLHRTREQLKQVEEEAREPIAVVGTACRFPGGVDTPDGLWDLVAAERDAITRFPEDRGWDLDSLYDPEGGSPGTSYSLEGGFIDGAYDFDAGFFGISPREALGMDPQQRLLLETAWEALENADTDPRDLRGSATGVFAGVMYQDYSRRLHRVPDDLEGYLGAGNAGSVASGRVVDTACSSSLVALHLAVQALRRGECTLALVGGSMVMSTPVAFTDFSRQGGLAPDGRCKAFSANADGTGWGEGVGMLAVETLSEARRLGHRVLGLVRGSAVNQDGASSGLTAPNGPSQQRVVRAALEDAGLAPGDVDAVEAHGTGTSLGDPIEAQA</sequence>
<dbReference type="InterPro" id="IPR014030">
    <property type="entry name" value="Ketoacyl_synth_N"/>
</dbReference>
<keyword evidence="3" id="KW-0511">Multifunctional enzyme</keyword>
<dbReference type="InterPro" id="IPR016039">
    <property type="entry name" value="Thiolase-like"/>
</dbReference>
<dbReference type="Proteomes" id="UP001596956">
    <property type="component" value="Unassembled WGS sequence"/>
</dbReference>
<reference evidence="7" key="1">
    <citation type="journal article" date="2019" name="Int. J. Syst. Evol. Microbiol.">
        <title>The Global Catalogue of Microorganisms (GCM) 10K type strain sequencing project: providing services to taxonomists for standard genome sequencing and annotation.</title>
        <authorList>
            <consortium name="The Broad Institute Genomics Platform"/>
            <consortium name="The Broad Institute Genome Sequencing Center for Infectious Disease"/>
            <person name="Wu L."/>
            <person name="Ma J."/>
        </authorList>
    </citation>
    <scope>NUCLEOTIDE SEQUENCE [LARGE SCALE GENOMIC DNA]</scope>
    <source>
        <strain evidence="7">CCUG 63369</strain>
    </source>
</reference>
<dbReference type="InterPro" id="IPR050091">
    <property type="entry name" value="PKS_NRPS_Biosynth_Enz"/>
</dbReference>
<dbReference type="EMBL" id="JBHTHR010000579">
    <property type="protein sequence ID" value="MFD0802740.1"/>
    <property type="molecule type" value="Genomic_DNA"/>
</dbReference>
<dbReference type="InterPro" id="IPR036299">
    <property type="entry name" value="Polyketide_synth_docking_sf"/>
</dbReference>
<dbReference type="SUPFAM" id="SSF101173">
    <property type="entry name" value="Docking domain B of the erythromycin polyketide synthase (DEBS)"/>
    <property type="match status" value="1"/>
</dbReference>
<dbReference type="InterPro" id="IPR015083">
    <property type="entry name" value="NorB/c/GfsB-D-like_docking"/>
</dbReference>
<evidence type="ECO:0000256" key="4">
    <source>
        <dbReference type="SAM" id="MobiDB-lite"/>
    </source>
</evidence>
<proteinExistence type="predicted"/>
<evidence type="ECO:0000256" key="1">
    <source>
        <dbReference type="ARBA" id="ARBA00001957"/>
    </source>
</evidence>
<dbReference type="Gene3D" id="3.40.47.10">
    <property type="match status" value="1"/>
</dbReference>
<feature type="non-terminal residue" evidence="6">
    <location>
        <position position="342"/>
    </location>
</feature>
<comment type="caution">
    <text evidence="6">The sequence shown here is derived from an EMBL/GenBank/DDBJ whole genome shotgun (WGS) entry which is preliminary data.</text>
</comment>
<evidence type="ECO:0000259" key="5">
    <source>
        <dbReference type="PROSITE" id="PS52004"/>
    </source>
</evidence>
<evidence type="ECO:0000313" key="7">
    <source>
        <dbReference type="Proteomes" id="UP001596956"/>
    </source>
</evidence>
<dbReference type="PROSITE" id="PS52004">
    <property type="entry name" value="KS3_2"/>
    <property type="match status" value="1"/>
</dbReference>
<comment type="cofactor">
    <cofactor evidence="1">
        <name>pantetheine 4'-phosphate</name>
        <dbReference type="ChEBI" id="CHEBI:47942"/>
    </cofactor>
</comment>
<dbReference type="Pfam" id="PF02801">
    <property type="entry name" value="Ketoacyl-synt_C"/>
    <property type="match status" value="1"/>
</dbReference>
<accession>A0ABW3BI68</accession>
<keyword evidence="7" id="KW-1185">Reference proteome</keyword>
<feature type="region of interest" description="Disordered" evidence="4">
    <location>
        <begin position="320"/>
        <end position="342"/>
    </location>
</feature>
<protein>
    <submittedName>
        <fullName evidence="6">Beta-ketoacyl synthase N-terminal-like domain-containing protein</fullName>
    </submittedName>
</protein>
<organism evidence="6 7">
    <name type="scientific">Streptomonospora algeriensis</name>
    <dbReference type="NCBI Taxonomy" id="995084"/>
    <lineage>
        <taxon>Bacteria</taxon>
        <taxon>Bacillati</taxon>
        <taxon>Actinomycetota</taxon>
        <taxon>Actinomycetes</taxon>
        <taxon>Streptosporangiales</taxon>
        <taxon>Nocardiopsidaceae</taxon>
        <taxon>Streptomonospora</taxon>
    </lineage>
</organism>
<dbReference type="Pfam" id="PF00109">
    <property type="entry name" value="ketoacyl-synt"/>
    <property type="match status" value="1"/>
</dbReference>
<dbReference type="InterPro" id="IPR014031">
    <property type="entry name" value="Ketoacyl_synth_C"/>
</dbReference>
<evidence type="ECO:0000313" key="6">
    <source>
        <dbReference type="EMBL" id="MFD0802740.1"/>
    </source>
</evidence>